<feature type="compositionally biased region" description="Basic residues" evidence="1">
    <location>
        <begin position="138"/>
        <end position="155"/>
    </location>
</feature>
<gene>
    <name evidence="2" type="ORF">AVDCRST_MAG79-1720</name>
</gene>
<evidence type="ECO:0000313" key="2">
    <source>
        <dbReference type="EMBL" id="CAA9539447.1"/>
    </source>
</evidence>
<dbReference type="AlphaFoldDB" id="A0A6J4U5W8"/>
<feature type="compositionally biased region" description="Basic residues" evidence="1">
    <location>
        <begin position="83"/>
        <end position="106"/>
    </location>
</feature>
<protein>
    <submittedName>
        <fullName evidence="2">Uncharacterized protein</fullName>
    </submittedName>
</protein>
<name>A0A6J4U5W8_9ACTN</name>
<feature type="compositionally biased region" description="Basic residues" evidence="1">
    <location>
        <begin position="16"/>
        <end position="34"/>
    </location>
</feature>
<accession>A0A6J4U5W8</accession>
<organism evidence="2">
    <name type="scientific">uncultured Thermoleophilia bacterium</name>
    <dbReference type="NCBI Taxonomy" id="1497501"/>
    <lineage>
        <taxon>Bacteria</taxon>
        <taxon>Bacillati</taxon>
        <taxon>Actinomycetota</taxon>
        <taxon>Thermoleophilia</taxon>
        <taxon>environmental samples</taxon>
    </lineage>
</organism>
<feature type="non-terminal residue" evidence="2">
    <location>
        <position position="198"/>
    </location>
</feature>
<sequence length="198" mass="21695">VACSHDPPCGGGRPGGARRRVLRGRGRLGRRPARRGPDRRPAGDAAERRLHGPPARTDPGRSRRPRRATAADGLERGRPDRAARHRHGAARGRTWPLRRRGQLPRRRFVDLGDPTGLVRAHDARAADGRHPGDAGVRAGRRLRSVARRRDHRRRERSRDDPGGRRGGAPRPGRDARHRGRTAAGRPAATAVGARWGGP</sequence>
<feature type="compositionally biased region" description="Basic and acidic residues" evidence="1">
    <location>
        <begin position="119"/>
        <end position="132"/>
    </location>
</feature>
<proteinExistence type="predicted"/>
<feature type="region of interest" description="Disordered" evidence="1">
    <location>
        <begin position="1"/>
        <end position="198"/>
    </location>
</feature>
<feature type="compositionally biased region" description="Basic and acidic residues" evidence="1">
    <location>
        <begin position="73"/>
        <end position="82"/>
    </location>
</feature>
<feature type="compositionally biased region" description="Basic and acidic residues" evidence="1">
    <location>
        <begin position="35"/>
        <end position="50"/>
    </location>
</feature>
<evidence type="ECO:0000256" key="1">
    <source>
        <dbReference type="SAM" id="MobiDB-lite"/>
    </source>
</evidence>
<feature type="non-terminal residue" evidence="2">
    <location>
        <position position="1"/>
    </location>
</feature>
<reference evidence="2" key="1">
    <citation type="submission" date="2020-02" db="EMBL/GenBank/DDBJ databases">
        <authorList>
            <person name="Meier V. D."/>
        </authorList>
    </citation>
    <scope>NUCLEOTIDE SEQUENCE</scope>
    <source>
        <strain evidence="2">AVDCRST_MAG79</strain>
    </source>
</reference>
<dbReference type="EMBL" id="CADCWC010000258">
    <property type="protein sequence ID" value="CAA9539447.1"/>
    <property type="molecule type" value="Genomic_DNA"/>
</dbReference>
<feature type="compositionally biased region" description="Low complexity" evidence="1">
    <location>
        <begin position="181"/>
        <end position="198"/>
    </location>
</feature>